<accession>A0AB39CCR6</accession>
<sequence>MVNEVEIKEHLQAHATIFQMSLSDFIVTAGAALVLHGLREETNDIDVDIHLRDYSLIKGNFPMHRLSPCLFGETMSIGTLLDIHMYEARPSTVVIDGMVVLSVDALLDQYTRMYDHPARQKDKREADAIAIGKLREIIDRRERAKPLTKETFNDAANEVAATLWQFSRIRNFMKGRAVGSHQAFHGPNGHLWFVMVTEGLNRMRMIDFYESEHRSSRGHEAHAQLNDPLLFKHGNNQHRFTCYID</sequence>
<dbReference type="Gene3D" id="3.30.460.40">
    <property type="match status" value="1"/>
</dbReference>
<evidence type="ECO:0000313" key="1">
    <source>
        <dbReference type="EMBL" id="XDJ14645.1"/>
    </source>
</evidence>
<proteinExistence type="predicted"/>
<dbReference type="InterPro" id="IPR043519">
    <property type="entry name" value="NT_sf"/>
</dbReference>
<name>A0AB39CCR6_9VIRU</name>
<protein>
    <submittedName>
        <fullName evidence="1">Uncharacterized protein</fullName>
    </submittedName>
</protein>
<dbReference type="EMBL" id="PQ015378">
    <property type="protein sequence ID" value="XDJ14645.1"/>
    <property type="molecule type" value="Genomic_DNA"/>
</dbReference>
<reference evidence="1" key="1">
    <citation type="submission" date="2024-07" db="EMBL/GenBank/DDBJ databases">
        <authorList>
            <person name="Bringhurst R.M."/>
            <person name="Homer T.E."/>
        </authorList>
    </citation>
    <scope>NUCLEOTIDE SEQUENCE</scope>
</reference>
<dbReference type="SUPFAM" id="SSF81301">
    <property type="entry name" value="Nucleotidyltransferase"/>
    <property type="match status" value="1"/>
</dbReference>
<organism evidence="1">
    <name type="scientific">Pseudomonas phage RVTF4</name>
    <dbReference type="NCBI Taxonomy" id="3236931"/>
    <lineage>
        <taxon>Viruses</taxon>
    </lineage>
</organism>